<evidence type="ECO:0000313" key="3">
    <source>
        <dbReference type="EMBL" id="CAG9609592.1"/>
    </source>
</evidence>
<gene>
    <name evidence="3" type="ORF">NEOCIP111885_03335</name>
</gene>
<dbReference type="GO" id="GO:0016020">
    <property type="term" value="C:membrane"/>
    <property type="evidence" value="ECO:0007669"/>
    <property type="project" value="InterPro"/>
</dbReference>
<reference evidence="3" key="1">
    <citation type="submission" date="2021-10" db="EMBL/GenBank/DDBJ databases">
        <authorList>
            <person name="Criscuolo A."/>
        </authorList>
    </citation>
    <scope>NUCLEOTIDE SEQUENCE</scope>
    <source>
        <strain evidence="3">CIP111885</strain>
    </source>
</reference>
<evidence type="ECO:0000313" key="4">
    <source>
        <dbReference type="Proteomes" id="UP000789845"/>
    </source>
</evidence>
<keyword evidence="4" id="KW-1185">Reference proteome</keyword>
<dbReference type="PANTHER" id="PTHR34220:SF7">
    <property type="entry name" value="SENSOR HISTIDINE KINASE YPDA"/>
    <property type="match status" value="1"/>
</dbReference>
<comment type="caution">
    <text evidence="3">The sequence shown here is derived from an EMBL/GenBank/DDBJ whole genome shotgun (WGS) entry which is preliminary data.</text>
</comment>
<dbReference type="Gene3D" id="3.30.565.10">
    <property type="entry name" value="Histidine kinase-like ATPase, C-terminal domain"/>
    <property type="match status" value="1"/>
</dbReference>
<dbReference type="EMBL" id="CAKJTG010000021">
    <property type="protein sequence ID" value="CAG9609592.1"/>
    <property type="molecule type" value="Genomic_DNA"/>
</dbReference>
<dbReference type="SUPFAM" id="SSF55874">
    <property type="entry name" value="ATPase domain of HSP90 chaperone/DNA topoisomerase II/histidine kinase"/>
    <property type="match status" value="1"/>
</dbReference>
<proteinExistence type="predicted"/>
<keyword evidence="1" id="KW-0812">Transmembrane</keyword>
<keyword evidence="1" id="KW-0472">Membrane</keyword>
<evidence type="ECO:0000256" key="1">
    <source>
        <dbReference type="SAM" id="Phobius"/>
    </source>
</evidence>
<protein>
    <recommendedName>
        <fullName evidence="2">Signal transduction histidine kinase internal region domain-containing protein</fullName>
    </recommendedName>
</protein>
<dbReference type="Pfam" id="PF06580">
    <property type="entry name" value="His_kinase"/>
    <property type="match status" value="1"/>
</dbReference>
<feature type="transmembrane region" description="Helical" evidence="1">
    <location>
        <begin position="6"/>
        <end position="31"/>
    </location>
</feature>
<dbReference type="InterPro" id="IPR036890">
    <property type="entry name" value="HATPase_C_sf"/>
</dbReference>
<keyword evidence="1" id="KW-1133">Transmembrane helix</keyword>
<organism evidence="3 4">
    <name type="scientific">Pseudoneobacillus rhizosphaerae</name>
    <dbReference type="NCBI Taxonomy" id="2880968"/>
    <lineage>
        <taxon>Bacteria</taxon>
        <taxon>Bacillati</taxon>
        <taxon>Bacillota</taxon>
        <taxon>Bacilli</taxon>
        <taxon>Bacillales</taxon>
        <taxon>Bacillaceae</taxon>
        <taxon>Pseudoneobacillus</taxon>
    </lineage>
</organism>
<dbReference type="PANTHER" id="PTHR34220">
    <property type="entry name" value="SENSOR HISTIDINE KINASE YPDA"/>
    <property type="match status" value="1"/>
</dbReference>
<dbReference type="RefSeq" id="WP_230497826.1">
    <property type="nucleotide sequence ID" value="NZ_CAKJTG010000021.1"/>
</dbReference>
<evidence type="ECO:0000259" key="2">
    <source>
        <dbReference type="Pfam" id="PF06580"/>
    </source>
</evidence>
<dbReference type="AlphaFoldDB" id="A0A9C7GCH3"/>
<sequence>MLTIEPFSIYIMICVLAPLLGAFTLLFLFIFEKRIDLLEQHTREIALERELQTALYNQLNSEIQPHFFFNTLNSILSLARLDRKTELIRSIETLSKLLKFKYQTNNSVITIEDELTYTGYYLEIQKTRFRDRLQFQITTDPNVKQAVIIPFLIQTFVENAFKHAFEKHIGDASLKIDVKKIEKEVHVTVWNNSFESQVEIPTEGGLGLENIAKRLELLFPNEYTKVDFKNSVNETTVLAIFPFVIKSDKLGG</sequence>
<name>A0A9C7GCH3_9BACI</name>
<dbReference type="GO" id="GO:0000155">
    <property type="term" value="F:phosphorelay sensor kinase activity"/>
    <property type="evidence" value="ECO:0007669"/>
    <property type="project" value="InterPro"/>
</dbReference>
<feature type="domain" description="Signal transduction histidine kinase internal region" evidence="2">
    <location>
        <begin position="56"/>
        <end position="133"/>
    </location>
</feature>
<dbReference type="InterPro" id="IPR010559">
    <property type="entry name" value="Sig_transdc_His_kin_internal"/>
</dbReference>
<dbReference type="Proteomes" id="UP000789845">
    <property type="component" value="Unassembled WGS sequence"/>
</dbReference>
<dbReference type="InterPro" id="IPR050640">
    <property type="entry name" value="Bact_2-comp_sensor_kinase"/>
</dbReference>
<accession>A0A9C7GCH3</accession>